<accession>A0A5M6IM43</accession>
<comment type="caution">
    <text evidence="2">The sequence shown here is derived from an EMBL/GenBank/DDBJ whole genome shotgun (WGS) entry which is preliminary data.</text>
</comment>
<sequence length="667" mass="72651">MISYRVSDFLTADPAALAHRLAWQDQQRFRRNEPQQLRAWTASIAALRAALADWPDAASWRMVLEYPMRRLSRRIDAVLATPRAILVLEFKIGAARHEAADRRQVDDYALDLRDFHAASGAHPVVPILVATDAPARPVTWPLLIPAVTEVLDANAATLAGLLRDLWRRLPVPARPLDVTAWEDAPYRPVPGIIDAACTLYSHHGVQEIATAQAGARNLTATTQAILAAVRGAEVESRHLVLFVTGIPGAGKTLCGLNATFGAGRDQGTIFLTGNPTLVHVLREALARDAAAPGGTSLRAARQRTKAAIQALPGFRDDAIQRGHVPPEHVAVIDEAQRAWARAHAVRKSRDREVQLSDSEPGHLLDIMARHRDWAVLVCLVGGGQEIHDGEGGLAEWGNALATRPCWQVLAAEPVLRQADPRQRLPALPGLRIVPDLHLDVPVRNLRNPFAAPWVDALLRNACDEAAAIARDHGPLPFVLTRDLDGMRAQLRARCRGERRAGLVASSGAKRLRADGLGAELPHMDAATVAHWFLDRWPADVRASDALEVVASEFSVQGLELDHVGLCWGGDLIRARGNWLVRDFVGTRWQIPRGAEAIANRINTYRVLLTRARYGTVIWVPRGAAVDPTRHPVEFDAVADTLRACGVTALSDADEVKTGATAEPSLLL</sequence>
<name>A0A5M6IM43_9PROT</name>
<evidence type="ECO:0000259" key="1">
    <source>
        <dbReference type="Pfam" id="PF09848"/>
    </source>
</evidence>
<dbReference type="Proteomes" id="UP000325255">
    <property type="component" value="Unassembled WGS sequence"/>
</dbReference>
<gene>
    <name evidence="2" type="ORF">F1189_24520</name>
</gene>
<feature type="domain" description="Schlafen group 3-like DNA/RNA helicase" evidence="1">
    <location>
        <begin position="240"/>
        <end position="620"/>
    </location>
</feature>
<dbReference type="OrthoDB" id="3193269at2"/>
<protein>
    <submittedName>
        <fullName evidence="2">DUF2075 domain-containing protein</fullName>
    </submittedName>
</protein>
<dbReference type="Pfam" id="PF09848">
    <property type="entry name" value="SLFN-g3_helicase"/>
    <property type="match status" value="1"/>
</dbReference>
<dbReference type="AlphaFoldDB" id="A0A5M6IM43"/>
<reference evidence="2 3" key="1">
    <citation type="submission" date="2019-09" db="EMBL/GenBank/DDBJ databases">
        <title>Genome sequence of Rhodovastum atsumiense, a diverse member of the Acetobacteraceae family of non-sulfur purple photosynthetic bacteria.</title>
        <authorList>
            <person name="Meyer T."/>
            <person name="Kyndt J."/>
        </authorList>
    </citation>
    <scope>NUCLEOTIDE SEQUENCE [LARGE SCALE GENOMIC DNA]</scope>
    <source>
        <strain evidence="2 3">DSM 21279</strain>
    </source>
</reference>
<proteinExistence type="predicted"/>
<organism evidence="2 3">
    <name type="scientific">Rhodovastum atsumiense</name>
    <dbReference type="NCBI Taxonomy" id="504468"/>
    <lineage>
        <taxon>Bacteria</taxon>
        <taxon>Pseudomonadati</taxon>
        <taxon>Pseudomonadota</taxon>
        <taxon>Alphaproteobacteria</taxon>
        <taxon>Acetobacterales</taxon>
        <taxon>Acetobacteraceae</taxon>
        <taxon>Rhodovastum</taxon>
    </lineage>
</organism>
<keyword evidence="3" id="KW-1185">Reference proteome</keyword>
<evidence type="ECO:0000313" key="3">
    <source>
        <dbReference type="Proteomes" id="UP000325255"/>
    </source>
</evidence>
<evidence type="ECO:0000313" key="2">
    <source>
        <dbReference type="EMBL" id="KAA5609363.1"/>
    </source>
</evidence>
<dbReference type="InterPro" id="IPR018647">
    <property type="entry name" value="SLFN_3-like_DNA/RNA_helicase"/>
</dbReference>
<dbReference type="EMBL" id="VWPK01000052">
    <property type="protein sequence ID" value="KAA5609363.1"/>
    <property type="molecule type" value="Genomic_DNA"/>
</dbReference>